<feature type="domain" description="Minor capsid protein P8 central region" evidence="1">
    <location>
        <begin position="46"/>
        <end position="162"/>
    </location>
</feature>
<dbReference type="InterPro" id="IPR043916">
    <property type="entry name" value="P8_CR"/>
</dbReference>
<reference evidence="2" key="1">
    <citation type="submission" date="2018-05" db="EMBL/GenBank/DDBJ databases">
        <authorList>
            <person name="Lanie J.A."/>
            <person name="Ng W.-L."/>
            <person name="Kazmierczak K.M."/>
            <person name="Andrzejewski T.M."/>
            <person name="Davidsen T.M."/>
            <person name="Wayne K.J."/>
            <person name="Tettelin H."/>
            <person name="Glass J.I."/>
            <person name="Rusch D."/>
            <person name="Podicherti R."/>
            <person name="Tsui H.-C.T."/>
            <person name="Winkler M.E."/>
        </authorList>
    </citation>
    <scope>NUCLEOTIDE SEQUENCE</scope>
</reference>
<dbReference type="AlphaFoldDB" id="A0A381T7I7"/>
<protein>
    <recommendedName>
        <fullName evidence="1">Minor capsid protein P8 central region domain-containing protein</fullName>
    </recommendedName>
</protein>
<dbReference type="Pfam" id="PF19065">
    <property type="entry name" value="P8_CR"/>
    <property type="match status" value="1"/>
</dbReference>
<dbReference type="EMBL" id="UINC01004144">
    <property type="protein sequence ID" value="SVA12142.1"/>
    <property type="molecule type" value="Genomic_DNA"/>
</dbReference>
<evidence type="ECO:0000259" key="1">
    <source>
        <dbReference type="Pfam" id="PF19065"/>
    </source>
</evidence>
<evidence type="ECO:0000313" key="2">
    <source>
        <dbReference type="EMBL" id="SVA12142.1"/>
    </source>
</evidence>
<name>A0A381T7I7_9ZZZZ</name>
<gene>
    <name evidence="2" type="ORF">METZ01_LOCUS64996</name>
</gene>
<accession>A0A381T7I7</accession>
<organism evidence="2">
    <name type="scientific">marine metagenome</name>
    <dbReference type="NCBI Taxonomy" id="408172"/>
    <lineage>
        <taxon>unclassified sequences</taxon>
        <taxon>metagenomes</taxon>
        <taxon>ecological metagenomes</taxon>
    </lineage>
</organism>
<proteinExistence type="predicted"/>
<sequence length="181" mass="21199">MDKTYEQLTDERAIVIGEKQYGYQNAYKKKCDDNTFRKNAIKGIYSKNLLNQIYFSDANLQKIQNLIRYNVYKMSKDQFTISEQDDTQLQIVMRSIYLQYSRNLDTDIPNQISELNKIVADYLVPKIISNIKQYLKYLKDKNGTYEVMEHPKNVSNAGLKSLRIDTAMGFGNNSMKLFENN</sequence>